<feature type="chain" id="PRO_5046965911" description="Dynein axonemal assembly factor 1 homolog" evidence="10">
    <location>
        <begin position="21"/>
        <end position="338"/>
    </location>
</feature>
<accession>A0ABM1YKA1</accession>
<dbReference type="PANTHER" id="PTHR45973:SF9">
    <property type="entry name" value="LEUCINE-RICH REPEAT-CONTAINING PROTEIN 46"/>
    <property type="match status" value="1"/>
</dbReference>
<evidence type="ECO:0000256" key="5">
    <source>
        <dbReference type="ARBA" id="ARBA00022737"/>
    </source>
</evidence>
<dbReference type="InterPro" id="IPR032675">
    <property type="entry name" value="LRR_dom_sf"/>
</dbReference>
<dbReference type="InterPro" id="IPR050576">
    <property type="entry name" value="Cilia_flagella_integrity"/>
</dbReference>
<dbReference type="PANTHER" id="PTHR45973">
    <property type="entry name" value="PROTEIN PHOSPHATASE 1 REGULATORY SUBUNIT SDS22-RELATED"/>
    <property type="match status" value="1"/>
</dbReference>
<evidence type="ECO:0000256" key="6">
    <source>
        <dbReference type="ARBA" id="ARBA00023069"/>
    </source>
</evidence>
<keyword evidence="7" id="KW-0966">Cell projection</keyword>
<reference evidence="12" key="1">
    <citation type="journal article" date="2015" name="Proc. Natl. Acad. Sci. U.S.A.">
        <title>Genome sequence of the Asian Tiger mosquito, Aedes albopictus, reveals insights into its biology, genetics, and evolution.</title>
        <authorList>
            <person name="Chen X.G."/>
            <person name="Jiang X."/>
            <person name="Gu J."/>
            <person name="Xu M."/>
            <person name="Wu Y."/>
            <person name="Deng Y."/>
            <person name="Zhang C."/>
            <person name="Bonizzoni M."/>
            <person name="Dermauw W."/>
            <person name="Vontas J."/>
            <person name="Armbruster P."/>
            <person name="Huang X."/>
            <person name="Yang Y."/>
            <person name="Zhang H."/>
            <person name="He W."/>
            <person name="Peng H."/>
            <person name="Liu Y."/>
            <person name="Wu K."/>
            <person name="Chen J."/>
            <person name="Lirakis M."/>
            <person name="Topalis P."/>
            <person name="Van Leeuwen T."/>
            <person name="Hall A.B."/>
            <person name="Jiang X."/>
            <person name="Thorpe C."/>
            <person name="Mueller R.L."/>
            <person name="Sun C."/>
            <person name="Waterhouse R.M."/>
            <person name="Yan G."/>
            <person name="Tu Z.J."/>
            <person name="Fang X."/>
            <person name="James A.A."/>
        </authorList>
    </citation>
    <scope>NUCLEOTIDE SEQUENCE [LARGE SCALE GENOMIC DNA]</scope>
    <source>
        <strain evidence="12">Foshan</strain>
    </source>
</reference>
<evidence type="ECO:0000256" key="8">
    <source>
        <dbReference type="ARBA" id="ARBA00024433"/>
    </source>
</evidence>
<feature type="coiled-coil region" evidence="9">
    <location>
        <begin position="281"/>
        <end position="315"/>
    </location>
</feature>
<dbReference type="Proteomes" id="UP000069940">
    <property type="component" value="Unassembled WGS sequence"/>
</dbReference>
<keyword evidence="4" id="KW-0433">Leucine-rich repeat</keyword>
<evidence type="ECO:0000256" key="2">
    <source>
        <dbReference type="ARBA" id="ARBA00004138"/>
    </source>
</evidence>
<feature type="signal peptide" evidence="10">
    <location>
        <begin position="1"/>
        <end position="20"/>
    </location>
</feature>
<comment type="function">
    <text evidence="1">Cilium-specific protein required for cilia structures.</text>
</comment>
<dbReference type="Pfam" id="PF13855">
    <property type="entry name" value="LRR_8"/>
    <property type="match status" value="1"/>
</dbReference>
<evidence type="ECO:0000256" key="4">
    <source>
        <dbReference type="ARBA" id="ARBA00022614"/>
    </source>
</evidence>
<keyword evidence="12" id="KW-1185">Reference proteome</keyword>
<evidence type="ECO:0000256" key="1">
    <source>
        <dbReference type="ARBA" id="ARBA00003843"/>
    </source>
</evidence>
<dbReference type="InterPro" id="IPR001611">
    <property type="entry name" value="Leu-rich_rpt"/>
</dbReference>
<proteinExistence type="inferred from homology"/>
<evidence type="ECO:0000256" key="9">
    <source>
        <dbReference type="SAM" id="Coils"/>
    </source>
</evidence>
<evidence type="ECO:0000256" key="7">
    <source>
        <dbReference type="ARBA" id="ARBA00023273"/>
    </source>
</evidence>
<dbReference type="EnsemblMetazoa" id="AALFPA23_009936.R13771">
    <property type="protein sequence ID" value="AALFPA23_009936.P13771"/>
    <property type="gene ID" value="AALFPA23_009936"/>
</dbReference>
<protein>
    <recommendedName>
        <fullName evidence="8">Dynein axonemal assembly factor 1 homolog</fullName>
    </recommendedName>
</protein>
<dbReference type="GeneID" id="109427349"/>
<dbReference type="RefSeq" id="XP_019558426.2">
    <property type="nucleotide sequence ID" value="XM_019702881.3"/>
</dbReference>
<dbReference type="SUPFAM" id="SSF52058">
    <property type="entry name" value="L domain-like"/>
    <property type="match status" value="1"/>
</dbReference>
<dbReference type="Gene3D" id="3.80.10.10">
    <property type="entry name" value="Ribonuclease Inhibitor"/>
    <property type="match status" value="1"/>
</dbReference>
<organism evidence="11 12">
    <name type="scientific">Aedes albopictus</name>
    <name type="common">Asian tiger mosquito</name>
    <name type="synonym">Stegomyia albopicta</name>
    <dbReference type="NCBI Taxonomy" id="7160"/>
    <lineage>
        <taxon>Eukaryota</taxon>
        <taxon>Metazoa</taxon>
        <taxon>Ecdysozoa</taxon>
        <taxon>Arthropoda</taxon>
        <taxon>Hexapoda</taxon>
        <taxon>Insecta</taxon>
        <taxon>Pterygota</taxon>
        <taxon>Neoptera</taxon>
        <taxon>Endopterygota</taxon>
        <taxon>Diptera</taxon>
        <taxon>Nematocera</taxon>
        <taxon>Culicoidea</taxon>
        <taxon>Culicidae</taxon>
        <taxon>Culicinae</taxon>
        <taxon>Aedini</taxon>
        <taxon>Aedes</taxon>
        <taxon>Stegomyia</taxon>
    </lineage>
</organism>
<comment type="similarity">
    <text evidence="3">Belongs to the DNAAF1 family.</text>
</comment>
<evidence type="ECO:0000313" key="11">
    <source>
        <dbReference type="EnsemblMetazoa" id="AALFPA23_009936.P13771"/>
    </source>
</evidence>
<keyword evidence="10" id="KW-0732">Signal</keyword>
<evidence type="ECO:0000256" key="3">
    <source>
        <dbReference type="ARBA" id="ARBA00006453"/>
    </source>
</evidence>
<sequence length="338" mass="38977">MKRILIILFILVSCYGIVKSFILIPSENDETTIVDLSWPADAGAIGKLPDKRYFFLIAAKVDILPINITDHFKACISLNFQHGFVRNVHLSPKLWRIRVFRTSTENVLIEQGMDYELELLQCHETNLTRIPENINQLKKLRYLELPGNSIETVLLDQLDSLNSLYAVDLSFNKIKHISCLGSVRVPSLSDLHLESNRLNHVDVCGWDMPLLSKLMLDRNNLTHFAINHFRKLKTVSIYKNPLNCVWKYSFLQNRKDVQYIGELSCDEKSAGVPILDCRPSNDQLQQQILDMNKRLQKMEALLEKLGSRIIEQQNVSNDIIEAMYRMEIERASHANKTV</sequence>
<name>A0ABM1YKA1_AEDAL</name>
<reference evidence="11" key="2">
    <citation type="submission" date="2025-05" db="UniProtKB">
        <authorList>
            <consortium name="EnsemblMetazoa"/>
        </authorList>
    </citation>
    <scope>IDENTIFICATION</scope>
    <source>
        <strain evidence="11">Foshan</strain>
    </source>
</reference>
<evidence type="ECO:0000313" key="12">
    <source>
        <dbReference type="Proteomes" id="UP000069940"/>
    </source>
</evidence>
<keyword evidence="9" id="KW-0175">Coiled coil</keyword>
<keyword evidence="6" id="KW-0969">Cilium</keyword>
<keyword evidence="5" id="KW-0677">Repeat</keyword>
<evidence type="ECO:0000256" key="10">
    <source>
        <dbReference type="SAM" id="SignalP"/>
    </source>
</evidence>
<comment type="subcellular location">
    <subcellularLocation>
        <location evidence="2">Cell projection</location>
        <location evidence="2">Cilium</location>
    </subcellularLocation>
</comment>